<dbReference type="CDD" id="cd01949">
    <property type="entry name" value="GGDEF"/>
    <property type="match status" value="1"/>
</dbReference>
<dbReference type="PANTHER" id="PTHR46663">
    <property type="entry name" value="DIGUANYLATE CYCLASE DGCT-RELATED"/>
    <property type="match status" value="1"/>
</dbReference>
<evidence type="ECO:0000256" key="1">
    <source>
        <dbReference type="ARBA" id="ARBA00004370"/>
    </source>
</evidence>
<dbReference type="InterPro" id="IPR042240">
    <property type="entry name" value="CHASE_sf"/>
</dbReference>
<dbReference type="InterPro" id="IPR000160">
    <property type="entry name" value="GGDEF_dom"/>
</dbReference>
<dbReference type="InterPro" id="IPR052163">
    <property type="entry name" value="DGC-Regulatory_Protein"/>
</dbReference>
<feature type="transmembrane region" description="Helical" evidence="5">
    <location>
        <begin position="12"/>
        <end position="34"/>
    </location>
</feature>
<accession>A0A3N1PFX7</accession>
<organism evidence="8 9">
    <name type="scientific">Gallaecimonas pentaromativorans</name>
    <dbReference type="NCBI Taxonomy" id="584787"/>
    <lineage>
        <taxon>Bacteria</taxon>
        <taxon>Pseudomonadati</taxon>
        <taxon>Pseudomonadota</taxon>
        <taxon>Gammaproteobacteria</taxon>
        <taxon>Enterobacterales</taxon>
        <taxon>Gallaecimonadaceae</taxon>
        <taxon>Gallaecimonas</taxon>
    </lineage>
</organism>
<dbReference type="RefSeq" id="WP_123421533.1">
    <property type="nucleotide sequence ID" value="NZ_RJUL01000005.1"/>
</dbReference>
<dbReference type="SMART" id="SM00267">
    <property type="entry name" value="GGDEF"/>
    <property type="match status" value="1"/>
</dbReference>
<dbReference type="PANTHER" id="PTHR46663:SF2">
    <property type="entry name" value="GGDEF DOMAIN-CONTAINING PROTEIN"/>
    <property type="match status" value="1"/>
</dbReference>
<gene>
    <name evidence="8" type="ORF">EDC28_10569</name>
</gene>
<evidence type="ECO:0000256" key="3">
    <source>
        <dbReference type="ARBA" id="ARBA00022989"/>
    </source>
</evidence>
<dbReference type="PROSITE" id="PS50887">
    <property type="entry name" value="GGDEF"/>
    <property type="match status" value="1"/>
</dbReference>
<dbReference type="Gene3D" id="3.30.450.350">
    <property type="entry name" value="CHASE domain"/>
    <property type="match status" value="1"/>
</dbReference>
<dbReference type="GO" id="GO:0003824">
    <property type="term" value="F:catalytic activity"/>
    <property type="evidence" value="ECO:0007669"/>
    <property type="project" value="UniProtKB-ARBA"/>
</dbReference>
<dbReference type="Gene3D" id="3.30.70.270">
    <property type="match status" value="1"/>
</dbReference>
<evidence type="ECO:0000259" key="7">
    <source>
        <dbReference type="PROSITE" id="PS50887"/>
    </source>
</evidence>
<keyword evidence="4 5" id="KW-0472">Membrane</keyword>
<dbReference type="EMBL" id="RJUL01000005">
    <property type="protein sequence ID" value="ROQ25760.1"/>
    <property type="molecule type" value="Genomic_DNA"/>
</dbReference>
<proteinExistence type="predicted"/>
<dbReference type="Pfam" id="PF03924">
    <property type="entry name" value="CHASE"/>
    <property type="match status" value="1"/>
</dbReference>
<evidence type="ECO:0000313" key="9">
    <source>
        <dbReference type="Proteomes" id="UP000268033"/>
    </source>
</evidence>
<dbReference type="InterPro" id="IPR006189">
    <property type="entry name" value="CHASE_dom"/>
</dbReference>
<reference evidence="8 9" key="1">
    <citation type="submission" date="2018-11" db="EMBL/GenBank/DDBJ databases">
        <title>Genomic Encyclopedia of Type Strains, Phase IV (KMG-IV): sequencing the most valuable type-strain genomes for metagenomic binning, comparative biology and taxonomic classification.</title>
        <authorList>
            <person name="Goeker M."/>
        </authorList>
    </citation>
    <scope>NUCLEOTIDE SEQUENCE [LARGE SCALE GENOMIC DNA]</scope>
    <source>
        <strain evidence="8 9">DSM 21945</strain>
    </source>
</reference>
<dbReference type="GO" id="GO:0016020">
    <property type="term" value="C:membrane"/>
    <property type="evidence" value="ECO:0007669"/>
    <property type="project" value="UniProtKB-SubCell"/>
</dbReference>
<name>A0A3N1PFX7_9GAMM</name>
<dbReference type="NCBIfam" id="TIGR00254">
    <property type="entry name" value="GGDEF"/>
    <property type="match status" value="1"/>
</dbReference>
<dbReference type="STRING" id="584787.GCA_001247655_02826"/>
<evidence type="ECO:0000259" key="6">
    <source>
        <dbReference type="PROSITE" id="PS50839"/>
    </source>
</evidence>
<dbReference type="SMART" id="SM01079">
    <property type="entry name" value="CHASE"/>
    <property type="match status" value="1"/>
</dbReference>
<dbReference type="PROSITE" id="PS50839">
    <property type="entry name" value="CHASE"/>
    <property type="match status" value="1"/>
</dbReference>
<dbReference type="Proteomes" id="UP000268033">
    <property type="component" value="Unassembled WGS sequence"/>
</dbReference>
<dbReference type="InterPro" id="IPR043128">
    <property type="entry name" value="Rev_trsase/Diguanyl_cyclase"/>
</dbReference>
<comment type="subcellular location">
    <subcellularLocation>
        <location evidence="1">Membrane</location>
    </subcellularLocation>
</comment>
<comment type="caution">
    <text evidence="8">The sequence shown here is derived from an EMBL/GenBank/DDBJ whole genome shotgun (WGS) entry which is preliminary data.</text>
</comment>
<evidence type="ECO:0000256" key="5">
    <source>
        <dbReference type="SAM" id="Phobius"/>
    </source>
</evidence>
<keyword evidence="2 5" id="KW-0812">Transmembrane</keyword>
<dbReference type="AlphaFoldDB" id="A0A3N1PFX7"/>
<dbReference type="GO" id="GO:0007165">
    <property type="term" value="P:signal transduction"/>
    <property type="evidence" value="ECO:0007669"/>
    <property type="project" value="UniProtKB-ARBA"/>
</dbReference>
<feature type="transmembrane region" description="Helical" evidence="5">
    <location>
        <begin position="253"/>
        <end position="277"/>
    </location>
</feature>
<feature type="domain" description="GGDEF" evidence="7">
    <location>
        <begin position="317"/>
        <end position="448"/>
    </location>
</feature>
<sequence>MRQRDLQLSRLTYLGTVAIFLVAVGTVEIFHHLISINRQADARARVTNELINLRTRIEAHSNAAIYLVRGLAAYLQAYPDATREQIDPVIKNIYIDGKSIRSIAVAPDLVVRMVYPLKGNEKVLNVDFRKVPEQWPYVEKAVALKETVLDGPVTLIQGGRGLINRTPVFVKDGKLWGIISVVLDIDKLLAASQVTAEPANLHLYLYNPSKQNKGFIFGDPKVLEGPQYISLPLYLHNETWMLAATAQPPKGLWWLQLTRVIGWLASMVFAGMFFTIIREHSRNKILVNTDSLTGLPNRRAFYQKLNDNLGQYRKSGQPFGIVYLDLNGFKEINDNHGHETGDDVLVMVARRLQEVSRPSDQYYRLGGDEFVGVLDGIKDREQADAIAKRLLEAVNRDMHLDNSLVLRISTALGYSFPSPGDDIDTLLTRADKHMYQDKHRDSEPDHTI</sequence>
<dbReference type="Pfam" id="PF00990">
    <property type="entry name" value="GGDEF"/>
    <property type="match status" value="1"/>
</dbReference>
<protein>
    <submittedName>
        <fullName evidence="8">Diguanylate cyclase (GGDEF)-like protein</fullName>
    </submittedName>
</protein>
<keyword evidence="3 5" id="KW-1133">Transmembrane helix</keyword>
<evidence type="ECO:0000256" key="2">
    <source>
        <dbReference type="ARBA" id="ARBA00022692"/>
    </source>
</evidence>
<evidence type="ECO:0000313" key="8">
    <source>
        <dbReference type="EMBL" id="ROQ25760.1"/>
    </source>
</evidence>
<dbReference type="SUPFAM" id="SSF55073">
    <property type="entry name" value="Nucleotide cyclase"/>
    <property type="match status" value="1"/>
</dbReference>
<evidence type="ECO:0000256" key="4">
    <source>
        <dbReference type="ARBA" id="ARBA00023136"/>
    </source>
</evidence>
<keyword evidence="9" id="KW-1185">Reference proteome</keyword>
<feature type="domain" description="CHASE" evidence="6">
    <location>
        <begin position="107"/>
        <end position="207"/>
    </location>
</feature>
<dbReference type="InterPro" id="IPR029787">
    <property type="entry name" value="Nucleotide_cyclase"/>
</dbReference>